<sequence length="132" mass="15132">MIRASTIPVTDLNLPRDGPFFHRDDGPSDNMVVLPCLKSMTWVMENKNSPANRVVCNQFEGTNSLPLTSFHYYSIGIMTINLCFNCIAIVDAYLVLLILFLIPNCKIIARTLQRIEVKFQLFKTHWEPMLLL</sequence>
<evidence type="ECO:0000256" key="1">
    <source>
        <dbReference type="SAM" id="Phobius"/>
    </source>
</evidence>
<keyword evidence="3" id="KW-1185">Reference proteome</keyword>
<reference evidence="2 3" key="1">
    <citation type="submission" date="2020-10" db="EMBL/GenBank/DDBJ databases">
        <title>The Coptis chinensis genome and diversification of protoberbering-type alkaloids.</title>
        <authorList>
            <person name="Wang B."/>
            <person name="Shu S."/>
            <person name="Song C."/>
            <person name="Liu Y."/>
        </authorList>
    </citation>
    <scope>NUCLEOTIDE SEQUENCE [LARGE SCALE GENOMIC DNA]</scope>
    <source>
        <strain evidence="2">HL-2020</strain>
        <tissue evidence="2">Leaf</tissue>
    </source>
</reference>
<organism evidence="2 3">
    <name type="scientific">Coptis chinensis</name>
    <dbReference type="NCBI Taxonomy" id="261450"/>
    <lineage>
        <taxon>Eukaryota</taxon>
        <taxon>Viridiplantae</taxon>
        <taxon>Streptophyta</taxon>
        <taxon>Embryophyta</taxon>
        <taxon>Tracheophyta</taxon>
        <taxon>Spermatophyta</taxon>
        <taxon>Magnoliopsida</taxon>
        <taxon>Ranunculales</taxon>
        <taxon>Ranunculaceae</taxon>
        <taxon>Coptidoideae</taxon>
        <taxon>Coptis</taxon>
    </lineage>
</organism>
<comment type="caution">
    <text evidence="2">The sequence shown here is derived from an EMBL/GenBank/DDBJ whole genome shotgun (WGS) entry which is preliminary data.</text>
</comment>
<keyword evidence="1" id="KW-1133">Transmembrane helix</keyword>
<dbReference type="EMBL" id="JADFTS010000007">
    <property type="protein sequence ID" value="KAF9596822.1"/>
    <property type="molecule type" value="Genomic_DNA"/>
</dbReference>
<evidence type="ECO:0000313" key="3">
    <source>
        <dbReference type="Proteomes" id="UP000631114"/>
    </source>
</evidence>
<proteinExistence type="predicted"/>
<keyword evidence="1" id="KW-0472">Membrane</keyword>
<keyword evidence="1" id="KW-0812">Transmembrane</keyword>
<dbReference type="OrthoDB" id="1927586at2759"/>
<dbReference type="AlphaFoldDB" id="A0A835HEJ1"/>
<name>A0A835HEJ1_9MAGN</name>
<evidence type="ECO:0000313" key="2">
    <source>
        <dbReference type="EMBL" id="KAF9596822.1"/>
    </source>
</evidence>
<feature type="transmembrane region" description="Helical" evidence="1">
    <location>
        <begin position="72"/>
        <end position="102"/>
    </location>
</feature>
<gene>
    <name evidence="2" type="ORF">IFM89_013870</name>
</gene>
<accession>A0A835HEJ1</accession>
<protein>
    <submittedName>
        <fullName evidence="2">Uncharacterized protein</fullName>
    </submittedName>
</protein>
<dbReference type="Proteomes" id="UP000631114">
    <property type="component" value="Unassembled WGS sequence"/>
</dbReference>